<gene>
    <name evidence="3" type="ORF">PHPALM_31865</name>
</gene>
<evidence type="ECO:0000313" key="3">
    <source>
        <dbReference type="EMBL" id="POM59409.1"/>
    </source>
</evidence>
<protein>
    <submittedName>
        <fullName evidence="3">RxLR effector</fullName>
    </submittedName>
</protein>
<reference evidence="3 4" key="1">
    <citation type="journal article" date="2017" name="Genome Biol. Evol.">
        <title>Phytophthora megakarya and P. palmivora, closely related causal agents of cacao black pod rot, underwent increases in genome sizes and gene numbers by different mechanisms.</title>
        <authorList>
            <person name="Ali S.S."/>
            <person name="Shao J."/>
            <person name="Lary D.J."/>
            <person name="Kronmiller B."/>
            <person name="Shen D."/>
            <person name="Strem M.D."/>
            <person name="Amoako-Attah I."/>
            <person name="Akrofi A.Y."/>
            <person name="Begoude B.A."/>
            <person name="Ten Hoopen G.M."/>
            <person name="Coulibaly K."/>
            <person name="Kebe B.I."/>
            <person name="Melnick R.L."/>
            <person name="Guiltinan M.J."/>
            <person name="Tyler B.M."/>
            <person name="Meinhardt L.W."/>
            <person name="Bailey B.A."/>
        </authorList>
    </citation>
    <scope>NUCLEOTIDE SEQUENCE [LARGE SCALE GENOMIC DNA]</scope>
    <source>
        <strain evidence="4">sbr112.9</strain>
    </source>
</reference>
<evidence type="ECO:0000256" key="2">
    <source>
        <dbReference type="SAM" id="SignalP"/>
    </source>
</evidence>
<keyword evidence="4" id="KW-1185">Reference proteome</keyword>
<dbReference type="EMBL" id="NCKW01017172">
    <property type="protein sequence ID" value="POM59409.1"/>
    <property type="molecule type" value="Genomic_DNA"/>
</dbReference>
<organism evidence="3 4">
    <name type="scientific">Phytophthora palmivora</name>
    <dbReference type="NCBI Taxonomy" id="4796"/>
    <lineage>
        <taxon>Eukaryota</taxon>
        <taxon>Sar</taxon>
        <taxon>Stramenopiles</taxon>
        <taxon>Oomycota</taxon>
        <taxon>Peronosporomycetes</taxon>
        <taxon>Peronosporales</taxon>
        <taxon>Peronosporaceae</taxon>
        <taxon>Phytophthora</taxon>
    </lineage>
</organism>
<proteinExistence type="predicted"/>
<sequence length="120" mass="13549">MRYFPLYLLLLVNFAVDCKSFEITQDSVQGKELKIDSTHTISRNLKGNFILTGEDTEERKWNSIISKLKAAMQKKSIHLPQKDVKAIRSMSEEAKITLIDALVFEGLLGAAVLVYILAHP</sequence>
<evidence type="ECO:0000313" key="4">
    <source>
        <dbReference type="Proteomes" id="UP000237271"/>
    </source>
</evidence>
<feature type="transmembrane region" description="Helical" evidence="1">
    <location>
        <begin position="98"/>
        <end position="118"/>
    </location>
</feature>
<accession>A0A2P4X1I1</accession>
<keyword evidence="1" id="KW-0472">Membrane</keyword>
<dbReference type="AlphaFoldDB" id="A0A2P4X1I1"/>
<name>A0A2P4X1I1_9STRA</name>
<feature type="chain" id="PRO_5015166775" evidence="2">
    <location>
        <begin position="21"/>
        <end position="120"/>
    </location>
</feature>
<keyword evidence="1" id="KW-0812">Transmembrane</keyword>
<evidence type="ECO:0000256" key="1">
    <source>
        <dbReference type="SAM" id="Phobius"/>
    </source>
</evidence>
<dbReference type="Proteomes" id="UP000237271">
    <property type="component" value="Unassembled WGS sequence"/>
</dbReference>
<keyword evidence="2" id="KW-0732">Signal</keyword>
<comment type="caution">
    <text evidence="3">The sequence shown here is derived from an EMBL/GenBank/DDBJ whole genome shotgun (WGS) entry which is preliminary data.</text>
</comment>
<keyword evidence="1" id="KW-1133">Transmembrane helix</keyword>
<feature type="signal peptide" evidence="2">
    <location>
        <begin position="1"/>
        <end position="20"/>
    </location>
</feature>